<dbReference type="Gene3D" id="2.170.190.11">
    <property type="entry name" value="Molybdopterin biosynthesis moea protein, domain 3"/>
    <property type="match status" value="1"/>
</dbReference>
<dbReference type="Gene3D" id="3.40.980.10">
    <property type="entry name" value="MoaB/Mog-like domain"/>
    <property type="match status" value="1"/>
</dbReference>
<dbReference type="PANTHER" id="PTHR10192">
    <property type="entry name" value="MOLYBDOPTERIN BIOSYNTHESIS PROTEIN"/>
    <property type="match status" value="1"/>
</dbReference>
<dbReference type="InterPro" id="IPR005110">
    <property type="entry name" value="MoeA_linker/N"/>
</dbReference>
<dbReference type="FunFam" id="2.170.190.11:FF:000001">
    <property type="entry name" value="Molybdopterin molybdenumtransferase"/>
    <property type="match status" value="1"/>
</dbReference>
<dbReference type="InterPro" id="IPR005111">
    <property type="entry name" value="MoeA_C_domain_IV"/>
</dbReference>
<dbReference type="Pfam" id="PF03454">
    <property type="entry name" value="MoeA_C"/>
    <property type="match status" value="1"/>
</dbReference>
<reference evidence="13 14" key="1">
    <citation type="submission" date="2018-08" db="EMBL/GenBank/DDBJ databases">
        <title>Genomic Encyclopedia of Type Strains, Phase IV (KMG-IV): sequencing the most valuable type-strain genomes for metagenomic binning, comparative biology and taxonomic classification.</title>
        <authorList>
            <person name="Goeker M."/>
        </authorList>
    </citation>
    <scope>NUCLEOTIDE SEQUENCE [LARGE SCALE GENOMIC DNA]</scope>
    <source>
        <strain evidence="13 14">BW863</strain>
    </source>
</reference>
<keyword evidence="6 11" id="KW-0808">Transferase</keyword>
<accession>A0A3D9Z0M3</accession>
<evidence type="ECO:0000259" key="12">
    <source>
        <dbReference type="SMART" id="SM00852"/>
    </source>
</evidence>
<dbReference type="Pfam" id="PF03453">
    <property type="entry name" value="MoeA_N"/>
    <property type="match status" value="1"/>
</dbReference>
<gene>
    <name evidence="13" type="ORF">DES32_1817</name>
</gene>
<evidence type="ECO:0000313" key="14">
    <source>
        <dbReference type="Proteomes" id="UP000256900"/>
    </source>
</evidence>
<keyword evidence="8 11" id="KW-0460">Magnesium</keyword>
<organism evidence="13 14">
    <name type="scientific">Methylovirgula ligni</name>
    <dbReference type="NCBI Taxonomy" id="569860"/>
    <lineage>
        <taxon>Bacteria</taxon>
        <taxon>Pseudomonadati</taxon>
        <taxon>Pseudomonadota</taxon>
        <taxon>Alphaproteobacteria</taxon>
        <taxon>Hyphomicrobiales</taxon>
        <taxon>Beijerinckiaceae</taxon>
        <taxon>Methylovirgula</taxon>
    </lineage>
</organism>
<dbReference type="InterPro" id="IPR036135">
    <property type="entry name" value="MoeA_linker/N_sf"/>
</dbReference>
<comment type="cofactor">
    <cofactor evidence="1 11">
        <name>Mg(2+)</name>
        <dbReference type="ChEBI" id="CHEBI:18420"/>
    </cofactor>
</comment>
<dbReference type="OrthoDB" id="9804758at2"/>
<dbReference type="SUPFAM" id="SSF63882">
    <property type="entry name" value="MoeA N-terminal region -like"/>
    <property type="match status" value="1"/>
</dbReference>
<dbReference type="SMART" id="SM00852">
    <property type="entry name" value="MoCF_biosynth"/>
    <property type="match status" value="1"/>
</dbReference>
<evidence type="ECO:0000256" key="3">
    <source>
        <dbReference type="ARBA" id="ARBA00005046"/>
    </source>
</evidence>
<dbReference type="GO" id="GO:0005829">
    <property type="term" value="C:cytosol"/>
    <property type="evidence" value="ECO:0007669"/>
    <property type="project" value="TreeGrafter"/>
</dbReference>
<dbReference type="AlphaFoldDB" id="A0A3D9Z0M3"/>
<evidence type="ECO:0000256" key="5">
    <source>
        <dbReference type="ARBA" id="ARBA00022505"/>
    </source>
</evidence>
<dbReference type="UniPathway" id="UPA00344"/>
<dbReference type="Gene3D" id="2.40.340.10">
    <property type="entry name" value="MoeA, C-terminal, domain IV"/>
    <property type="match status" value="1"/>
</dbReference>
<dbReference type="PANTHER" id="PTHR10192:SF5">
    <property type="entry name" value="GEPHYRIN"/>
    <property type="match status" value="1"/>
</dbReference>
<dbReference type="InterPro" id="IPR036688">
    <property type="entry name" value="MoeA_C_domain_IV_sf"/>
</dbReference>
<dbReference type="Gene3D" id="3.90.105.10">
    <property type="entry name" value="Molybdopterin biosynthesis moea protein, domain 2"/>
    <property type="match status" value="1"/>
</dbReference>
<evidence type="ECO:0000256" key="4">
    <source>
        <dbReference type="ARBA" id="ARBA00010763"/>
    </source>
</evidence>
<dbReference type="Proteomes" id="UP000256900">
    <property type="component" value="Unassembled WGS sequence"/>
</dbReference>
<comment type="caution">
    <text evidence="13">The sequence shown here is derived from an EMBL/GenBank/DDBJ whole genome shotgun (WGS) entry which is preliminary data.</text>
</comment>
<dbReference type="EC" id="2.10.1.1" evidence="11"/>
<dbReference type="InterPro" id="IPR038987">
    <property type="entry name" value="MoeA-like"/>
</dbReference>
<protein>
    <recommendedName>
        <fullName evidence="11">Molybdopterin molybdenumtransferase</fullName>
        <ecNumber evidence="11">2.10.1.1</ecNumber>
    </recommendedName>
</protein>
<dbReference type="GO" id="GO:0061599">
    <property type="term" value="F:molybdopterin molybdotransferase activity"/>
    <property type="evidence" value="ECO:0007669"/>
    <property type="project" value="UniProtKB-UniRule"/>
</dbReference>
<comment type="similarity">
    <text evidence="4 11">Belongs to the MoeA family.</text>
</comment>
<comment type="catalytic activity">
    <reaction evidence="10">
        <text>adenylyl-molybdopterin + molybdate = Mo-molybdopterin + AMP + H(+)</text>
        <dbReference type="Rhea" id="RHEA:35047"/>
        <dbReference type="ChEBI" id="CHEBI:15378"/>
        <dbReference type="ChEBI" id="CHEBI:36264"/>
        <dbReference type="ChEBI" id="CHEBI:62727"/>
        <dbReference type="ChEBI" id="CHEBI:71302"/>
        <dbReference type="ChEBI" id="CHEBI:456215"/>
        <dbReference type="EC" id="2.10.1.1"/>
    </reaction>
</comment>
<evidence type="ECO:0000256" key="2">
    <source>
        <dbReference type="ARBA" id="ARBA00002901"/>
    </source>
</evidence>
<evidence type="ECO:0000256" key="6">
    <source>
        <dbReference type="ARBA" id="ARBA00022679"/>
    </source>
</evidence>
<proteinExistence type="inferred from homology"/>
<keyword evidence="7 11" id="KW-0479">Metal-binding</keyword>
<keyword evidence="14" id="KW-1185">Reference proteome</keyword>
<evidence type="ECO:0000313" key="13">
    <source>
        <dbReference type="EMBL" id="REF88175.1"/>
    </source>
</evidence>
<sequence length="414" mass="42724">MAEPVGASDLLPVGEARARVLANHGARGTEHVPLAQALGRTLTEPLIARRTQPPFAASAMDGFAVRTADLATLPARLKMIGESAAGHGFDGSIAPGETVRILTGAPVPRGADAVLMQEDTVLDGDVVIAQRTIFAGRHIRATGVDFSAGQSLLAAGTRLSPINVALAAAMGHAEVPVARKPRVAILATGDELVQPGQTIGPDQIITSNSFAVAAFVIENGGEPIDLGIAGDDFASLEAGIRAARKAQADVLVTLGGASVGKHDLVRSALANEGMELSFWRIAMRPGKPLIHGRLGEMLILGLPGNPAASIVCSLLFLVPLVRALSGDPRAAEDPTEPAILGAPVQANSQREDYLRATLTQGGTGLPAATPFALQDSSLLNIFAQSQCLLVRSPYAPAAEAGESCRVIKLSPPLR</sequence>
<feature type="domain" description="MoaB/Mog" evidence="12">
    <location>
        <begin position="184"/>
        <end position="323"/>
    </location>
</feature>
<dbReference type="GO" id="GO:0046872">
    <property type="term" value="F:metal ion binding"/>
    <property type="evidence" value="ECO:0007669"/>
    <property type="project" value="UniProtKB-UniRule"/>
</dbReference>
<dbReference type="NCBIfam" id="NF045515">
    <property type="entry name" value="Glp_gephyrin"/>
    <property type="match status" value="1"/>
</dbReference>
<dbReference type="Pfam" id="PF00994">
    <property type="entry name" value="MoCF_biosynth"/>
    <property type="match status" value="1"/>
</dbReference>
<dbReference type="FunFam" id="3.40.980.10:FF:000004">
    <property type="entry name" value="Molybdopterin molybdenumtransferase"/>
    <property type="match status" value="1"/>
</dbReference>
<keyword evidence="5 11" id="KW-0500">Molybdenum</keyword>
<comment type="pathway">
    <text evidence="3 11">Cofactor biosynthesis; molybdopterin biosynthesis.</text>
</comment>
<evidence type="ECO:0000256" key="11">
    <source>
        <dbReference type="RuleBase" id="RU365090"/>
    </source>
</evidence>
<comment type="function">
    <text evidence="2 11">Catalyzes the insertion of molybdate into adenylated molybdopterin with the concomitant release of AMP.</text>
</comment>
<evidence type="ECO:0000256" key="7">
    <source>
        <dbReference type="ARBA" id="ARBA00022723"/>
    </source>
</evidence>
<evidence type="ECO:0000256" key="9">
    <source>
        <dbReference type="ARBA" id="ARBA00023150"/>
    </source>
</evidence>
<dbReference type="RefSeq" id="WP_115836281.1">
    <property type="nucleotide sequence ID" value="NZ_CP025086.1"/>
</dbReference>
<dbReference type="InterPro" id="IPR036425">
    <property type="entry name" value="MoaB/Mog-like_dom_sf"/>
</dbReference>
<dbReference type="EMBL" id="QUMO01000002">
    <property type="protein sequence ID" value="REF88175.1"/>
    <property type="molecule type" value="Genomic_DNA"/>
</dbReference>
<evidence type="ECO:0000256" key="8">
    <source>
        <dbReference type="ARBA" id="ARBA00022842"/>
    </source>
</evidence>
<dbReference type="SUPFAM" id="SSF53218">
    <property type="entry name" value="Molybdenum cofactor biosynthesis proteins"/>
    <property type="match status" value="1"/>
</dbReference>
<name>A0A3D9Z0M3_9HYPH</name>
<dbReference type="SUPFAM" id="SSF63867">
    <property type="entry name" value="MoeA C-terminal domain-like"/>
    <property type="match status" value="1"/>
</dbReference>
<dbReference type="InterPro" id="IPR001453">
    <property type="entry name" value="MoaB/Mog_dom"/>
</dbReference>
<keyword evidence="9 11" id="KW-0501">Molybdenum cofactor biosynthesis</keyword>
<dbReference type="GO" id="GO:0006777">
    <property type="term" value="P:Mo-molybdopterin cofactor biosynthetic process"/>
    <property type="evidence" value="ECO:0007669"/>
    <property type="project" value="UniProtKB-UniRule"/>
</dbReference>
<dbReference type="CDD" id="cd00887">
    <property type="entry name" value="MoeA"/>
    <property type="match status" value="1"/>
</dbReference>
<evidence type="ECO:0000256" key="10">
    <source>
        <dbReference type="ARBA" id="ARBA00047317"/>
    </source>
</evidence>
<evidence type="ECO:0000256" key="1">
    <source>
        <dbReference type="ARBA" id="ARBA00001946"/>
    </source>
</evidence>